<dbReference type="Proteomes" id="UP001519309">
    <property type="component" value="Unassembled WGS sequence"/>
</dbReference>
<organism evidence="6 7">
    <name type="scientific">Streptomyces griseochromogenes</name>
    <dbReference type="NCBI Taxonomy" id="68214"/>
    <lineage>
        <taxon>Bacteria</taxon>
        <taxon>Bacillati</taxon>
        <taxon>Actinomycetota</taxon>
        <taxon>Actinomycetes</taxon>
        <taxon>Kitasatosporales</taxon>
        <taxon>Streptomycetaceae</taxon>
        <taxon>Streptomyces</taxon>
    </lineage>
</organism>
<dbReference type="RefSeq" id="WP_237281660.1">
    <property type="nucleotide sequence ID" value="NZ_CP016279.1"/>
</dbReference>
<sequence>MLDNANVSYTRGMAMNFEERLRDRDPWPIGDECSAGRVLDLLSTKTAFLVIRECFYGTTRFDDFVARIGASAPAVSRALAQLKAAQIVAPVPYRRPGSRARAEYRLTKAGEDLLPVLLSLMQWGDTHLQEGRPPLSFVEADTGRPVRVRVTADPAPETMSDDIEIRLNPACRAPLAAAVGSVWDRHDSESSRSTDHGEHGFE</sequence>
<feature type="domain" description="HTH hxlR-type" evidence="5">
    <location>
        <begin position="33"/>
        <end position="132"/>
    </location>
</feature>
<evidence type="ECO:0000256" key="4">
    <source>
        <dbReference type="SAM" id="MobiDB-lite"/>
    </source>
</evidence>
<feature type="compositionally biased region" description="Basic and acidic residues" evidence="4">
    <location>
        <begin position="183"/>
        <end position="202"/>
    </location>
</feature>
<keyword evidence="1" id="KW-0805">Transcription regulation</keyword>
<dbReference type="SUPFAM" id="SSF46785">
    <property type="entry name" value="Winged helix' DNA-binding domain"/>
    <property type="match status" value="1"/>
</dbReference>
<dbReference type="Gene3D" id="1.10.10.10">
    <property type="entry name" value="Winged helix-like DNA-binding domain superfamily/Winged helix DNA-binding domain"/>
    <property type="match status" value="1"/>
</dbReference>
<dbReference type="PROSITE" id="PS51118">
    <property type="entry name" value="HTH_HXLR"/>
    <property type="match status" value="1"/>
</dbReference>
<dbReference type="InterPro" id="IPR036388">
    <property type="entry name" value="WH-like_DNA-bd_sf"/>
</dbReference>
<dbReference type="PANTHER" id="PTHR33204:SF18">
    <property type="entry name" value="TRANSCRIPTIONAL REGULATORY PROTEIN"/>
    <property type="match status" value="1"/>
</dbReference>
<keyword evidence="3" id="KW-0804">Transcription</keyword>
<dbReference type="GO" id="GO:0003677">
    <property type="term" value="F:DNA binding"/>
    <property type="evidence" value="ECO:0007669"/>
    <property type="project" value="UniProtKB-KW"/>
</dbReference>
<evidence type="ECO:0000256" key="2">
    <source>
        <dbReference type="ARBA" id="ARBA00023125"/>
    </source>
</evidence>
<dbReference type="Pfam" id="PF01638">
    <property type="entry name" value="HxlR"/>
    <property type="match status" value="1"/>
</dbReference>
<dbReference type="PANTHER" id="PTHR33204">
    <property type="entry name" value="TRANSCRIPTIONAL REGULATOR, MARR FAMILY"/>
    <property type="match status" value="1"/>
</dbReference>
<keyword evidence="7" id="KW-1185">Reference proteome</keyword>
<proteinExistence type="predicted"/>
<dbReference type="InterPro" id="IPR002577">
    <property type="entry name" value="HTH_HxlR"/>
</dbReference>
<evidence type="ECO:0000313" key="6">
    <source>
        <dbReference type="EMBL" id="MBP2055294.1"/>
    </source>
</evidence>
<gene>
    <name evidence="6" type="ORF">J2Z21_008308</name>
</gene>
<feature type="region of interest" description="Disordered" evidence="4">
    <location>
        <begin position="182"/>
        <end position="202"/>
    </location>
</feature>
<evidence type="ECO:0000259" key="5">
    <source>
        <dbReference type="PROSITE" id="PS51118"/>
    </source>
</evidence>
<name>A0ABS4M797_9ACTN</name>
<accession>A0ABS4M797</accession>
<evidence type="ECO:0000256" key="3">
    <source>
        <dbReference type="ARBA" id="ARBA00023163"/>
    </source>
</evidence>
<reference evidence="6 7" key="1">
    <citation type="submission" date="2021-03" db="EMBL/GenBank/DDBJ databases">
        <title>Genomic Encyclopedia of Type Strains, Phase IV (KMG-IV): sequencing the most valuable type-strain genomes for metagenomic binning, comparative biology and taxonomic classification.</title>
        <authorList>
            <person name="Goeker M."/>
        </authorList>
    </citation>
    <scope>NUCLEOTIDE SEQUENCE [LARGE SCALE GENOMIC DNA]</scope>
    <source>
        <strain evidence="6 7">DSM 40499</strain>
    </source>
</reference>
<keyword evidence="2 6" id="KW-0238">DNA-binding</keyword>
<dbReference type="InterPro" id="IPR036390">
    <property type="entry name" value="WH_DNA-bd_sf"/>
</dbReference>
<comment type="caution">
    <text evidence="6">The sequence shown here is derived from an EMBL/GenBank/DDBJ whole genome shotgun (WGS) entry which is preliminary data.</text>
</comment>
<protein>
    <submittedName>
        <fullName evidence="6">DNA-binding HxlR family transcriptional regulator</fullName>
    </submittedName>
</protein>
<evidence type="ECO:0000313" key="7">
    <source>
        <dbReference type="Proteomes" id="UP001519309"/>
    </source>
</evidence>
<dbReference type="EMBL" id="JAGGLP010000028">
    <property type="protein sequence ID" value="MBP2055294.1"/>
    <property type="molecule type" value="Genomic_DNA"/>
</dbReference>
<evidence type="ECO:0000256" key="1">
    <source>
        <dbReference type="ARBA" id="ARBA00023015"/>
    </source>
</evidence>